<dbReference type="RefSeq" id="WP_084931423.1">
    <property type="nucleotide sequence ID" value="NZ_MLFR01000001.1"/>
</dbReference>
<dbReference type="InterPro" id="IPR036640">
    <property type="entry name" value="ABC1_TM_sf"/>
</dbReference>
<dbReference type="Pfam" id="PF13748">
    <property type="entry name" value="ABC_membrane_3"/>
    <property type="match status" value="1"/>
</dbReference>
<feature type="domain" description="ABC transmembrane type-1" evidence="6">
    <location>
        <begin position="32"/>
        <end position="284"/>
    </location>
</feature>
<evidence type="ECO:0000259" key="6">
    <source>
        <dbReference type="PROSITE" id="PS50929"/>
    </source>
</evidence>
<dbReference type="Proteomes" id="UP000193558">
    <property type="component" value="Unassembled WGS sequence"/>
</dbReference>
<evidence type="ECO:0000256" key="2">
    <source>
        <dbReference type="ARBA" id="ARBA00022692"/>
    </source>
</evidence>
<keyword evidence="2 5" id="KW-0812">Transmembrane</keyword>
<feature type="transmembrane region" description="Helical" evidence="5">
    <location>
        <begin position="255"/>
        <end position="272"/>
    </location>
</feature>
<dbReference type="AlphaFoldDB" id="A0A1X1D4Z1"/>
<proteinExistence type="predicted"/>
<sequence length="298" mass="33115">MQIIPENLENVASHSALNTLKVLAKRNKKKLLLTLMLVIAENVVYLLYPLLAGFAINAIMHGHALHGLFYAGLVLVMWMIGAARRTMDTRTFARIYAGLAVPVILAQREEAHNHSAIAARVTLSRQFVDFFETHLPMLITSTASICGAVVMLLTIEPWAGLVCLIILVLFAGFLPRYTRTNEALIARMNDRLEREVGFVSSAGEQKLHRHYHFLARVRIRLSDREAMSYLSIGVASALLFGITITVMALKGGMSAGHIYSVMTYLWMFAMSLDDGPALLEKYSQLKEIGKRVNTGSAR</sequence>
<gene>
    <name evidence="7" type="ORF">HA51_01325</name>
</gene>
<feature type="transmembrane region" description="Helical" evidence="5">
    <location>
        <begin position="159"/>
        <end position="178"/>
    </location>
</feature>
<dbReference type="SUPFAM" id="SSF90123">
    <property type="entry name" value="ABC transporter transmembrane region"/>
    <property type="match status" value="1"/>
</dbReference>
<evidence type="ECO:0000256" key="1">
    <source>
        <dbReference type="ARBA" id="ARBA00004651"/>
    </source>
</evidence>
<keyword evidence="4 5" id="KW-0472">Membrane</keyword>
<dbReference type="InterPro" id="IPR011527">
    <property type="entry name" value="ABC1_TM_dom"/>
</dbReference>
<dbReference type="EMBL" id="MLFR01000001">
    <property type="protein sequence ID" value="ORM71743.1"/>
    <property type="molecule type" value="Genomic_DNA"/>
</dbReference>
<feature type="transmembrane region" description="Helical" evidence="5">
    <location>
        <begin position="63"/>
        <end position="83"/>
    </location>
</feature>
<dbReference type="Gene3D" id="1.20.1560.10">
    <property type="entry name" value="ABC transporter type 1, transmembrane domain"/>
    <property type="match status" value="1"/>
</dbReference>
<protein>
    <recommendedName>
        <fullName evidence="6">ABC transmembrane type-1 domain-containing protein</fullName>
    </recommendedName>
</protein>
<accession>A0A1X1D4Z1</accession>
<name>A0A1X1D4Z1_9GAMM</name>
<dbReference type="GO" id="GO:0005886">
    <property type="term" value="C:plasma membrane"/>
    <property type="evidence" value="ECO:0007669"/>
    <property type="project" value="UniProtKB-SubCell"/>
</dbReference>
<reference evidence="7 8" key="1">
    <citation type="journal article" date="2017" name="Antonie Van Leeuwenhoek">
        <title>Phylogenomic resolution of the bacterial genus Pantoea and its relationship with Erwinia and Tatumella.</title>
        <authorList>
            <person name="Palmer M."/>
            <person name="Steenkamp E.T."/>
            <person name="Coetzee M.P."/>
            <person name="Chan W.Y."/>
            <person name="van Zyl E."/>
            <person name="De Maayer P."/>
            <person name="Coutinho T.A."/>
            <person name="Blom J."/>
            <person name="Smits T.H."/>
            <person name="Duffy B."/>
            <person name="Venter S.N."/>
        </authorList>
    </citation>
    <scope>NUCLEOTIDE SEQUENCE [LARGE SCALE GENOMIC DNA]</scope>
    <source>
        <strain evidence="7 8">LMG 26275</strain>
    </source>
</reference>
<evidence type="ECO:0000313" key="8">
    <source>
        <dbReference type="Proteomes" id="UP000193558"/>
    </source>
</evidence>
<feature type="transmembrane region" description="Helical" evidence="5">
    <location>
        <begin position="135"/>
        <end position="153"/>
    </location>
</feature>
<dbReference type="GO" id="GO:0140359">
    <property type="term" value="F:ABC-type transporter activity"/>
    <property type="evidence" value="ECO:0007669"/>
    <property type="project" value="InterPro"/>
</dbReference>
<evidence type="ECO:0000256" key="3">
    <source>
        <dbReference type="ARBA" id="ARBA00022989"/>
    </source>
</evidence>
<dbReference type="PROSITE" id="PS50929">
    <property type="entry name" value="ABC_TM1F"/>
    <property type="match status" value="1"/>
</dbReference>
<feature type="transmembrane region" description="Helical" evidence="5">
    <location>
        <begin position="31"/>
        <end position="51"/>
    </location>
</feature>
<evidence type="ECO:0000313" key="7">
    <source>
        <dbReference type="EMBL" id="ORM71743.1"/>
    </source>
</evidence>
<evidence type="ECO:0000256" key="4">
    <source>
        <dbReference type="ARBA" id="ARBA00023136"/>
    </source>
</evidence>
<comment type="subcellular location">
    <subcellularLocation>
        <location evidence="1">Cell membrane</location>
        <topology evidence="1">Multi-pass membrane protein</topology>
    </subcellularLocation>
</comment>
<feature type="transmembrane region" description="Helical" evidence="5">
    <location>
        <begin position="226"/>
        <end position="249"/>
    </location>
</feature>
<comment type="caution">
    <text evidence="7">The sequence shown here is derived from an EMBL/GenBank/DDBJ whole genome shotgun (WGS) entry which is preliminary data.</text>
</comment>
<dbReference type="OrthoDB" id="262142at2"/>
<keyword evidence="3 5" id="KW-1133">Transmembrane helix</keyword>
<evidence type="ECO:0000256" key="5">
    <source>
        <dbReference type="SAM" id="Phobius"/>
    </source>
</evidence>
<dbReference type="GO" id="GO:0005524">
    <property type="term" value="F:ATP binding"/>
    <property type="evidence" value="ECO:0007669"/>
    <property type="project" value="InterPro"/>
</dbReference>
<organism evidence="7 8">
    <name type="scientific">Pantoea rwandensis</name>
    <dbReference type="NCBI Taxonomy" id="1076550"/>
    <lineage>
        <taxon>Bacteria</taxon>
        <taxon>Pseudomonadati</taxon>
        <taxon>Pseudomonadota</taxon>
        <taxon>Gammaproteobacteria</taxon>
        <taxon>Enterobacterales</taxon>
        <taxon>Erwiniaceae</taxon>
        <taxon>Pantoea</taxon>
    </lineage>
</organism>